<feature type="modified residue" description="4-aspartylphosphate" evidence="4">
    <location>
        <position position="528"/>
    </location>
</feature>
<dbReference type="Gene3D" id="3.30.565.10">
    <property type="entry name" value="Histidine kinase-like ATPase, C-terminal domain"/>
    <property type="match status" value="1"/>
</dbReference>
<dbReference type="InterPro" id="IPR005467">
    <property type="entry name" value="His_kinase_dom"/>
</dbReference>
<evidence type="ECO:0000256" key="3">
    <source>
        <dbReference type="ARBA" id="ARBA00022553"/>
    </source>
</evidence>
<comment type="catalytic activity">
    <reaction evidence="1">
        <text>ATP + protein L-histidine = ADP + protein N-phospho-L-histidine.</text>
        <dbReference type="EC" id="2.7.13.3"/>
    </reaction>
</comment>
<keyword evidence="9" id="KW-0808">Transferase</keyword>
<proteinExistence type="predicted"/>
<feature type="domain" description="Histidine kinase" evidence="7">
    <location>
        <begin position="233"/>
        <end position="455"/>
    </location>
</feature>
<dbReference type="PANTHER" id="PTHR43065">
    <property type="entry name" value="SENSOR HISTIDINE KINASE"/>
    <property type="match status" value="1"/>
</dbReference>
<dbReference type="Gene3D" id="1.10.287.130">
    <property type="match status" value="1"/>
</dbReference>
<dbReference type="InterPro" id="IPR011006">
    <property type="entry name" value="CheY-like_superfamily"/>
</dbReference>
<dbReference type="EC" id="2.7.13.3" evidence="2"/>
<organism evidence="9 10">
    <name type="scientific">Desulfosudis oleivorans (strain DSM 6200 / JCM 39069 / Hxd3)</name>
    <name type="common">Desulfococcus oleovorans</name>
    <dbReference type="NCBI Taxonomy" id="96561"/>
    <lineage>
        <taxon>Bacteria</taxon>
        <taxon>Pseudomonadati</taxon>
        <taxon>Thermodesulfobacteriota</taxon>
        <taxon>Desulfobacteria</taxon>
        <taxon>Desulfobacterales</taxon>
        <taxon>Desulfosudaceae</taxon>
        <taxon>Desulfosudis</taxon>
    </lineage>
</organism>
<feature type="coiled-coil region" evidence="5">
    <location>
        <begin position="190"/>
        <end position="224"/>
    </location>
</feature>
<dbReference type="Pfam" id="PF00512">
    <property type="entry name" value="HisKA"/>
    <property type="match status" value="1"/>
</dbReference>
<feature type="domain" description="Response regulatory" evidence="8">
    <location>
        <begin position="477"/>
        <end position="593"/>
    </location>
</feature>
<dbReference type="SUPFAM" id="SSF52172">
    <property type="entry name" value="CheY-like"/>
    <property type="match status" value="1"/>
</dbReference>
<dbReference type="InterPro" id="IPR003594">
    <property type="entry name" value="HATPase_dom"/>
</dbReference>
<evidence type="ECO:0000259" key="8">
    <source>
        <dbReference type="PROSITE" id="PS50110"/>
    </source>
</evidence>
<dbReference type="OrthoDB" id="5416228at2"/>
<gene>
    <name evidence="9" type="ordered locus">Dole_3223</name>
</gene>
<dbReference type="InterPro" id="IPR036890">
    <property type="entry name" value="HATPase_C_sf"/>
</dbReference>
<dbReference type="InterPro" id="IPR036097">
    <property type="entry name" value="HisK_dim/P_sf"/>
</dbReference>
<keyword evidence="6" id="KW-0472">Membrane</keyword>
<dbReference type="SMART" id="SM00448">
    <property type="entry name" value="REC"/>
    <property type="match status" value="1"/>
</dbReference>
<dbReference type="PROSITE" id="PS50110">
    <property type="entry name" value="RESPONSE_REGULATORY"/>
    <property type="match status" value="1"/>
</dbReference>
<dbReference type="Proteomes" id="UP000008561">
    <property type="component" value="Chromosome"/>
</dbReference>
<feature type="transmembrane region" description="Helical" evidence="6">
    <location>
        <begin position="109"/>
        <end position="129"/>
    </location>
</feature>
<name>A9A0A7_DESOH</name>
<feature type="transmembrane region" description="Helical" evidence="6">
    <location>
        <begin position="25"/>
        <end position="47"/>
    </location>
</feature>
<dbReference type="PANTHER" id="PTHR43065:SF42">
    <property type="entry name" value="TWO-COMPONENT SENSOR PPRA"/>
    <property type="match status" value="1"/>
</dbReference>
<feature type="transmembrane region" description="Helical" evidence="6">
    <location>
        <begin position="136"/>
        <end position="154"/>
    </location>
</feature>
<dbReference type="CDD" id="cd00082">
    <property type="entry name" value="HisKA"/>
    <property type="match status" value="1"/>
</dbReference>
<evidence type="ECO:0000256" key="4">
    <source>
        <dbReference type="PROSITE-ProRule" id="PRU00169"/>
    </source>
</evidence>
<dbReference type="Pfam" id="PF02518">
    <property type="entry name" value="HATPase_c"/>
    <property type="match status" value="1"/>
</dbReference>
<reference evidence="9 10" key="1">
    <citation type="submission" date="2007-10" db="EMBL/GenBank/DDBJ databases">
        <title>Complete sequence of Desulfococcus oleovorans Hxd3.</title>
        <authorList>
            <consortium name="US DOE Joint Genome Institute"/>
            <person name="Copeland A."/>
            <person name="Lucas S."/>
            <person name="Lapidus A."/>
            <person name="Barry K."/>
            <person name="Glavina del Rio T."/>
            <person name="Dalin E."/>
            <person name="Tice H."/>
            <person name="Pitluck S."/>
            <person name="Kiss H."/>
            <person name="Brettin T."/>
            <person name="Bruce D."/>
            <person name="Detter J.C."/>
            <person name="Han C."/>
            <person name="Schmutz J."/>
            <person name="Larimer F."/>
            <person name="Land M."/>
            <person name="Hauser L."/>
            <person name="Kyrpides N."/>
            <person name="Kim E."/>
            <person name="Wawrik B."/>
            <person name="Richardson P."/>
        </authorList>
    </citation>
    <scope>NUCLEOTIDE SEQUENCE [LARGE SCALE GENOMIC DNA]</scope>
    <source>
        <strain evidence="10">DSM 6200 / JCM 39069 / Hxd3</strain>
    </source>
</reference>
<evidence type="ECO:0000259" key="7">
    <source>
        <dbReference type="PROSITE" id="PS50109"/>
    </source>
</evidence>
<dbReference type="eggNOG" id="COG0784">
    <property type="taxonomic scope" value="Bacteria"/>
</dbReference>
<keyword evidence="10" id="KW-1185">Reference proteome</keyword>
<keyword evidence="5" id="KW-0175">Coiled coil</keyword>
<evidence type="ECO:0000256" key="6">
    <source>
        <dbReference type="SAM" id="Phobius"/>
    </source>
</evidence>
<dbReference type="Pfam" id="PF00072">
    <property type="entry name" value="Response_reg"/>
    <property type="match status" value="1"/>
</dbReference>
<sequence length="594" mass="65421">MGKLFDRALSAYSYADIDRRLKARFFLVLCIVILAAILVLTFLAGIIQHLNVGYLVNSVIVTLLLSTACLLVVLRLLVRGYFLLAAHLLIVIIMTAVWIVMVVDPGEPVARLDSFVYIISLLGLLPLVIHRRKSVIALYGLINLVFLFGFVYFFRPQLAIPDYAVMDFLTDNALAVIVSCFVAASVFAINNAAIKRAKAEVEERKRAEEERRKLEARLYQAEKMEAIGQLVGKLAHDFNNMLSVVIGNTELIRMQQDIDENGREQLQTIQYVATRSSDLIRQLLAFARKQTVIPKIIDINQAISDMLPMLHQLVGANISLKWLPGETPGHILIDPSQMDQVLTNLLVNARDAVGDTGTITIETRRLLLDQRYDIGQGESLSGAYLLLAVSDTGCGMDKETQSQVFEPFFSTKKGQGTGLGLATVYGIVRQHSGFIRVYSEPGQGTTFKIYFPEVEGQTVEEGVKHPASSLIPGGTETVLMVEDDPAILKFGVTVLEQLGYNVLAADSPEKALALARSGGHAIDLLLTDVVMPEMSGHELAGCIRETIPTVRCLYISGYTANAISNGDLIENHICFLAKPFSIRELAEKVREALS</sequence>
<dbReference type="InterPro" id="IPR003661">
    <property type="entry name" value="HisK_dim/P_dom"/>
</dbReference>
<dbReference type="eggNOG" id="COG4191">
    <property type="taxonomic scope" value="Bacteria"/>
</dbReference>
<dbReference type="KEGG" id="dol:Dole_3223"/>
<evidence type="ECO:0000256" key="2">
    <source>
        <dbReference type="ARBA" id="ARBA00012438"/>
    </source>
</evidence>
<dbReference type="PRINTS" id="PR00344">
    <property type="entry name" value="BCTRLSENSOR"/>
</dbReference>
<dbReference type="AlphaFoldDB" id="A9A0A7"/>
<dbReference type="SMART" id="SM00387">
    <property type="entry name" value="HATPase_c"/>
    <property type="match status" value="1"/>
</dbReference>
<feature type="transmembrane region" description="Helical" evidence="6">
    <location>
        <begin position="174"/>
        <end position="194"/>
    </location>
</feature>
<dbReference type="InterPro" id="IPR001789">
    <property type="entry name" value="Sig_transdc_resp-reg_receiver"/>
</dbReference>
<dbReference type="HOGENOM" id="CLU_459094_0_0_7"/>
<keyword evidence="9" id="KW-0418">Kinase</keyword>
<dbReference type="EMBL" id="CP000859">
    <property type="protein sequence ID" value="ABW69026.1"/>
    <property type="molecule type" value="Genomic_DNA"/>
</dbReference>
<dbReference type="SMART" id="SM00388">
    <property type="entry name" value="HisKA"/>
    <property type="match status" value="1"/>
</dbReference>
<dbReference type="Gene3D" id="3.40.50.2300">
    <property type="match status" value="1"/>
</dbReference>
<keyword evidence="6" id="KW-1133">Transmembrane helix</keyword>
<evidence type="ECO:0000256" key="5">
    <source>
        <dbReference type="SAM" id="Coils"/>
    </source>
</evidence>
<evidence type="ECO:0000313" key="9">
    <source>
        <dbReference type="EMBL" id="ABW69026.1"/>
    </source>
</evidence>
<keyword evidence="6" id="KW-0812">Transmembrane</keyword>
<dbReference type="InterPro" id="IPR004358">
    <property type="entry name" value="Sig_transdc_His_kin-like_C"/>
</dbReference>
<dbReference type="PROSITE" id="PS50109">
    <property type="entry name" value="HIS_KIN"/>
    <property type="match status" value="1"/>
</dbReference>
<dbReference type="STRING" id="96561.Dole_3223"/>
<protein>
    <recommendedName>
        <fullName evidence="2">histidine kinase</fullName>
        <ecNumber evidence="2">2.7.13.3</ecNumber>
    </recommendedName>
</protein>
<evidence type="ECO:0000313" key="10">
    <source>
        <dbReference type="Proteomes" id="UP000008561"/>
    </source>
</evidence>
<dbReference type="SUPFAM" id="SSF47384">
    <property type="entry name" value="Homodimeric domain of signal transducing histidine kinase"/>
    <property type="match status" value="1"/>
</dbReference>
<dbReference type="SUPFAM" id="SSF55874">
    <property type="entry name" value="ATPase domain of HSP90 chaperone/DNA topoisomerase II/histidine kinase"/>
    <property type="match status" value="1"/>
</dbReference>
<evidence type="ECO:0000256" key="1">
    <source>
        <dbReference type="ARBA" id="ARBA00000085"/>
    </source>
</evidence>
<accession>A9A0A7</accession>
<keyword evidence="3 4" id="KW-0597">Phosphoprotein</keyword>
<feature type="transmembrane region" description="Helical" evidence="6">
    <location>
        <begin position="53"/>
        <end position="74"/>
    </location>
</feature>
<feature type="transmembrane region" description="Helical" evidence="6">
    <location>
        <begin position="81"/>
        <end position="103"/>
    </location>
</feature>
<dbReference type="GO" id="GO:0000155">
    <property type="term" value="F:phosphorelay sensor kinase activity"/>
    <property type="evidence" value="ECO:0007669"/>
    <property type="project" value="InterPro"/>
</dbReference>
<dbReference type="RefSeq" id="WP_012176636.1">
    <property type="nucleotide sequence ID" value="NC_009943.1"/>
</dbReference>